<gene>
    <name evidence="2" type="ORF">MONBRDRAFT_23874</name>
</gene>
<reference evidence="2 3" key="1">
    <citation type="journal article" date="2008" name="Nature">
        <title>The genome of the choanoflagellate Monosiga brevicollis and the origin of metazoans.</title>
        <authorList>
            <consortium name="JGI Sequencing"/>
            <person name="King N."/>
            <person name="Westbrook M.J."/>
            <person name="Young S.L."/>
            <person name="Kuo A."/>
            <person name="Abedin M."/>
            <person name="Chapman J."/>
            <person name="Fairclough S."/>
            <person name="Hellsten U."/>
            <person name="Isogai Y."/>
            <person name="Letunic I."/>
            <person name="Marr M."/>
            <person name="Pincus D."/>
            <person name="Putnam N."/>
            <person name="Rokas A."/>
            <person name="Wright K.J."/>
            <person name="Zuzow R."/>
            <person name="Dirks W."/>
            <person name="Good M."/>
            <person name="Goodstein D."/>
            <person name="Lemons D."/>
            <person name="Li W."/>
            <person name="Lyons J.B."/>
            <person name="Morris A."/>
            <person name="Nichols S."/>
            <person name="Richter D.J."/>
            <person name="Salamov A."/>
            <person name="Bork P."/>
            <person name="Lim W.A."/>
            <person name="Manning G."/>
            <person name="Miller W.T."/>
            <person name="McGinnis W."/>
            <person name="Shapiro H."/>
            <person name="Tjian R."/>
            <person name="Grigoriev I.V."/>
            <person name="Rokhsar D."/>
        </authorList>
    </citation>
    <scope>NUCLEOTIDE SEQUENCE [LARGE SCALE GENOMIC DNA]</scope>
    <source>
        <strain evidence="3">MX1 / ATCC 50154</strain>
    </source>
</reference>
<dbReference type="EMBL" id="CH991546">
    <property type="protein sequence ID" value="EDQ90827.1"/>
    <property type="molecule type" value="Genomic_DNA"/>
</dbReference>
<feature type="region of interest" description="Disordered" evidence="1">
    <location>
        <begin position="180"/>
        <end position="218"/>
    </location>
</feature>
<accession>A9UV37</accession>
<dbReference type="KEGG" id="mbr:MONBRDRAFT_23874"/>
<dbReference type="AlphaFoldDB" id="A9UV37"/>
<evidence type="ECO:0000313" key="2">
    <source>
        <dbReference type="EMBL" id="EDQ90827.1"/>
    </source>
</evidence>
<sequence length="365" mass="39900">MAVKAEERILLEAPLQVHTAGGLLNSETSQNLVVKFTTADNFTIKVNKKKYNKLKGRALVVSPVHPQHFFTAGSRVITQGVRVGTIEGYGRHMNEVKIRLSADDAHSVHVPYKDVDAVDAAAAVGPFAFFLSFLNGSHVVTLTFQAPTFAIMLQWVFVLSRCLLHALPRPLSGFEEAIPEDVPSTSSIGSNDDADSHHSNTNSDSRVSPPDSQGALRLRRDSGGDISLASMPTLDATDLLQLDKQHRADIDSQMSLYRSFVHEQNSPVDMAAHLAQHGAQVSATMLWVQRRRLVLSRMASSQFASHVAWDSKKVDGMSLDGQLRLLATHMCDRTWATKHGCLPLVKLNPDGSITTSHPNPLGTFV</sequence>
<dbReference type="Proteomes" id="UP000001357">
    <property type="component" value="Unassembled WGS sequence"/>
</dbReference>
<proteinExistence type="predicted"/>
<name>A9UV37_MONBE</name>
<protein>
    <submittedName>
        <fullName evidence="2">Uncharacterized protein</fullName>
    </submittedName>
</protein>
<dbReference type="InParanoid" id="A9UV37"/>
<dbReference type="GeneID" id="5889523"/>
<evidence type="ECO:0000256" key="1">
    <source>
        <dbReference type="SAM" id="MobiDB-lite"/>
    </source>
</evidence>
<dbReference type="RefSeq" id="XP_001744124.1">
    <property type="nucleotide sequence ID" value="XM_001744072.1"/>
</dbReference>
<keyword evidence="3" id="KW-1185">Reference proteome</keyword>
<organism evidence="2 3">
    <name type="scientific">Monosiga brevicollis</name>
    <name type="common">Choanoflagellate</name>
    <dbReference type="NCBI Taxonomy" id="81824"/>
    <lineage>
        <taxon>Eukaryota</taxon>
        <taxon>Choanoflagellata</taxon>
        <taxon>Craspedida</taxon>
        <taxon>Salpingoecidae</taxon>
        <taxon>Monosiga</taxon>
    </lineage>
</organism>
<evidence type="ECO:0000313" key="3">
    <source>
        <dbReference type="Proteomes" id="UP000001357"/>
    </source>
</evidence>